<evidence type="ECO:0000313" key="3">
    <source>
        <dbReference type="EMBL" id="RMZ74530.1"/>
    </source>
</evidence>
<dbReference type="PANTHER" id="PTHR17901:SF14">
    <property type="entry name" value="MAGNESIUM-DEPENDENT PHOSPHATASE 1"/>
    <property type="match status" value="1"/>
</dbReference>
<organism evidence="3 4">
    <name type="scientific">Pyrenophora seminiperda CCB06</name>
    <dbReference type="NCBI Taxonomy" id="1302712"/>
    <lineage>
        <taxon>Eukaryota</taxon>
        <taxon>Fungi</taxon>
        <taxon>Dikarya</taxon>
        <taxon>Ascomycota</taxon>
        <taxon>Pezizomycotina</taxon>
        <taxon>Dothideomycetes</taxon>
        <taxon>Pleosporomycetidae</taxon>
        <taxon>Pleosporales</taxon>
        <taxon>Pleosporineae</taxon>
        <taxon>Pleosporaceae</taxon>
        <taxon>Pyrenophora</taxon>
    </lineage>
</organism>
<feature type="signal peptide" evidence="2">
    <location>
        <begin position="1"/>
        <end position="24"/>
    </location>
</feature>
<feature type="region of interest" description="Disordered" evidence="1">
    <location>
        <begin position="48"/>
        <end position="68"/>
    </location>
</feature>
<feature type="compositionally biased region" description="Low complexity" evidence="1">
    <location>
        <begin position="48"/>
        <end position="60"/>
    </location>
</feature>
<dbReference type="SUPFAM" id="SSF56784">
    <property type="entry name" value="HAD-like"/>
    <property type="match status" value="1"/>
</dbReference>
<dbReference type="EMBL" id="KE747844">
    <property type="protein sequence ID" value="RMZ74530.1"/>
    <property type="molecule type" value="Genomic_DNA"/>
</dbReference>
<keyword evidence="4" id="KW-1185">Reference proteome</keyword>
<protein>
    <submittedName>
        <fullName evidence="3">Magnesium-dependent phosphatase</fullName>
    </submittedName>
</protein>
<dbReference type="Proteomes" id="UP000265663">
    <property type="component" value="Unassembled WGS sequence"/>
</dbReference>
<feature type="chain" id="PRO_5018140996" evidence="2">
    <location>
        <begin position="25"/>
        <end position="253"/>
    </location>
</feature>
<sequence length="253" mass="28355">MHAHHHPLALPRLLTFSLIALAVALFLPSSLSRVPKLTMVRRHKASLSTDTSTTSTTTTTVPEKAPWPSTFTDGQPLPSIFVFDLDYTLWPFWVDTHVAGPLKAVEGGWKVKDRYNETFGFYSHVGGIMEALKQKNILVGAASRTSAPDLGREMLKLLRIPLTSGSSSRSAIEYFHHLQIYPGSKTTHFQRIHRDSGIAFEDMLFFDDESRNKNVEVLGVTMQLVRDGVTRDEIDKGVQAWRKRHGKTKAVDS</sequence>
<dbReference type="CDD" id="cd07501">
    <property type="entry name" value="HAD_MDP-1_like"/>
    <property type="match status" value="1"/>
</dbReference>
<evidence type="ECO:0000256" key="1">
    <source>
        <dbReference type="SAM" id="MobiDB-lite"/>
    </source>
</evidence>
<dbReference type="NCBIfam" id="TIGR01685">
    <property type="entry name" value="MDP-1"/>
    <property type="match status" value="1"/>
</dbReference>
<accession>A0A3M7MJ69</accession>
<dbReference type="SFLD" id="SFLDG01129">
    <property type="entry name" value="C1.5:_HAD__Beta-PGM__Phosphata"/>
    <property type="match status" value="1"/>
</dbReference>
<dbReference type="InterPro" id="IPR010036">
    <property type="entry name" value="MDP_1_eu_arc"/>
</dbReference>
<dbReference type="InterPro" id="IPR010033">
    <property type="entry name" value="HAD_SF_ppase_IIIC"/>
</dbReference>
<keyword evidence="2" id="KW-0732">Signal</keyword>
<dbReference type="GO" id="GO:0003993">
    <property type="term" value="F:acid phosphatase activity"/>
    <property type="evidence" value="ECO:0007669"/>
    <property type="project" value="TreeGrafter"/>
</dbReference>
<evidence type="ECO:0000313" key="4">
    <source>
        <dbReference type="Proteomes" id="UP000265663"/>
    </source>
</evidence>
<dbReference type="Gene3D" id="3.40.50.1000">
    <property type="entry name" value="HAD superfamily/HAD-like"/>
    <property type="match status" value="1"/>
</dbReference>
<dbReference type="InterPro" id="IPR023214">
    <property type="entry name" value="HAD_sf"/>
</dbReference>
<dbReference type="NCBIfam" id="TIGR01681">
    <property type="entry name" value="HAD-SF-IIIC"/>
    <property type="match status" value="1"/>
</dbReference>
<dbReference type="InterPro" id="IPR035679">
    <property type="entry name" value="MDP-1_euk"/>
</dbReference>
<dbReference type="PANTHER" id="PTHR17901">
    <property type="entry name" value="MAGNESIUM-DEPENDENT PHOSPHATASE 1 MDP1"/>
    <property type="match status" value="1"/>
</dbReference>
<reference evidence="3 4" key="1">
    <citation type="journal article" date="2014" name="PLoS ONE">
        <title>De novo Genome Assembly of the Fungal Plant Pathogen Pyrenophora semeniperda.</title>
        <authorList>
            <person name="Soliai M.M."/>
            <person name="Meyer S.E."/>
            <person name="Udall J.A."/>
            <person name="Elzinga D.E."/>
            <person name="Hermansen R.A."/>
            <person name="Bodily P.M."/>
            <person name="Hart A.A."/>
            <person name="Coleman C.E."/>
        </authorList>
    </citation>
    <scope>NUCLEOTIDE SEQUENCE [LARGE SCALE GENOMIC DNA]</scope>
    <source>
        <strain evidence="3 4">CCB06</strain>
        <tissue evidence="3">Mycelium</tissue>
    </source>
</reference>
<dbReference type="FunFam" id="3.40.50.1000:FF:000155">
    <property type="entry name" value="Putative magnesium dependent phosphatase"/>
    <property type="match status" value="1"/>
</dbReference>
<gene>
    <name evidence="3" type="ORF">GMOD_00003581</name>
</gene>
<name>A0A3M7MJ69_9PLEO</name>
<evidence type="ECO:0000256" key="2">
    <source>
        <dbReference type="SAM" id="SignalP"/>
    </source>
</evidence>
<dbReference type="InterPro" id="IPR036412">
    <property type="entry name" value="HAD-like_sf"/>
</dbReference>
<dbReference type="Pfam" id="PF12689">
    <property type="entry name" value="Acid_PPase"/>
    <property type="match status" value="1"/>
</dbReference>
<dbReference type="SFLD" id="SFLDG01131">
    <property type="entry name" value="C1.5.2:_MDP_Like"/>
    <property type="match status" value="1"/>
</dbReference>
<dbReference type="OrthoDB" id="2865258at2759"/>
<dbReference type="AlphaFoldDB" id="A0A3M7MJ69"/>
<proteinExistence type="predicted"/>
<dbReference type="SFLD" id="SFLDS00003">
    <property type="entry name" value="Haloacid_Dehalogenase"/>
    <property type="match status" value="1"/>
</dbReference>